<protein>
    <submittedName>
        <fullName evidence="1">Uncharacterized protein</fullName>
    </submittedName>
</protein>
<dbReference type="OrthoDB" id="4290050at2"/>
<dbReference type="AlphaFoldDB" id="A0A964UNU5"/>
<proteinExistence type="predicted"/>
<name>A0A964UNU5_9ACTN</name>
<accession>A0A964UNU5</accession>
<evidence type="ECO:0000313" key="2">
    <source>
        <dbReference type="Proteomes" id="UP000598297"/>
    </source>
</evidence>
<dbReference type="Proteomes" id="UP000598297">
    <property type="component" value="Unassembled WGS sequence"/>
</dbReference>
<gene>
    <name evidence="1" type="ORF">GUY60_14910</name>
</gene>
<sequence length="165" mass="17456">MGFWGYYVVGHGSRPLAELDALSGVRDGLALHERRADGWQIWETGVPDVGSMAKLAEDSGAPALFGFVMDSACVAVEAAGPVSGAWNACLARDAMAGFLAADGKEPDDLFLPPQDAAERAAAWAEEAGRTPAAVNDLVSVLRAPAEPSAELLFFRFLERLGLPRQ</sequence>
<dbReference type="EMBL" id="JAAAHS010000096">
    <property type="protein sequence ID" value="NBE52694.1"/>
    <property type="molecule type" value="Genomic_DNA"/>
</dbReference>
<evidence type="ECO:0000313" key="1">
    <source>
        <dbReference type="EMBL" id="NBE52694.1"/>
    </source>
</evidence>
<reference evidence="1" key="1">
    <citation type="submission" date="2020-01" db="EMBL/GenBank/DDBJ databases">
        <title>Whole-genome analyses of novel actinobacteria.</title>
        <authorList>
            <person name="Sahin N."/>
        </authorList>
    </citation>
    <scope>NUCLEOTIDE SEQUENCE</scope>
    <source>
        <strain evidence="1">YC537</strain>
    </source>
</reference>
<dbReference type="RefSeq" id="WP_161697864.1">
    <property type="nucleotide sequence ID" value="NZ_JAAAHS010000096.1"/>
</dbReference>
<comment type="caution">
    <text evidence="1">The sequence shown here is derived from an EMBL/GenBank/DDBJ whole genome shotgun (WGS) entry which is preliminary data.</text>
</comment>
<organism evidence="1 2">
    <name type="scientific">Streptomyces boluensis</name>
    <dbReference type="NCBI Taxonomy" id="1775135"/>
    <lineage>
        <taxon>Bacteria</taxon>
        <taxon>Bacillati</taxon>
        <taxon>Actinomycetota</taxon>
        <taxon>Actinomycetes</taxon>
        <taxon>Kitasatosporales</taxon>
        <taxon>Streptomycetaceae</taxon>
        <taxon>Streptomyces</taxon>
    </lineage>
</organism>
<keyword evidence="2" id="KW-1185">Reference proteome</keyword>